<keyword evidence="2 3" id="KW-0472">Membrane</keyword>
<reference evidence="7" key="1">
    <citation type="submission" date="2018-11" db="EMBL/GenBank/DDBJ databases">
        <title>FDA dAtabase for Regulatory Grade micrObial Sequences (FDA-ARGOS): Supporting development and validation of Infectious Disease Dx tests.</title>
        <authorList>
            <person name="Goldberg B."/>
            <person name="Campos J."/>
            <person name="Tallon L."/>
            <person name="Sadzewicz L."/>
            <person name="Zhao X."/>
            <person name="Vavikolanu K."/>
            <person name="Mehta A."/>
            <person name="Aluvathingal J."/>
            <person name="Nadendla S."/>
            <person name="Geyer C."/>
            <person name="Nandy P."/>
            <person name="Yan Y."/>
            <person name="Sichtig H."/>
        </authorList>
    </citation>
    <scope>NUCLEOTIDE SEQUENCE [LARGE SCALE GENOMIC DNA]</scope>
    <source>
        <strain evidence="7">FDAARGOS_614</strain>
    </source>
</reference>
<dbReference type="RefSeq" id="WP_124684515.1">
    <property type="nucleotide sequence ID" value="NZ_CP033969.1"/>
</dbReference>
<dbReference type="GO" id="GO:0009279">
    <property type="term" value="C:cell outer membrane"/>
    <property type="evidence" value="ECO:0007669"/>
    <property type="project" value="UniProtKB-SubCell"/>
</dbReference>
<evidence type="ECO:0000256" key="4">
    <source>
        <dbReference type="SAM" id="Phobius"/>
    </source>
</evidence>
<evidence type="ECO:0000256" key="3">
    <source>
        <dbReference type="PROSITE-ProRule" id="PRU00473"/>
    </source>
</evidence>
<dbReference type="InterPro" id="IPR050330">
    <property type="entry name" value="Bact_OuterMem_StrucFunc"/>
</dbReference>
<dbReference type="Proteomes" id="UP000270411">
    <property type="component" value="Chromosome 1"/>
</dbReference>
<dbReference type="Gene3D" id="3.30.1330.60">
    <property type="entry name" value="OmpA-like domain"/>
    <property type="match status" value="1"/>
</dbReference>
<evidence type="ECO:0000256" key="1">
    <source>
        <dbReference type="ARBA" id="ARBA00004442"/>
    </source>
</evidence>
<dbReference type="PRINTS" id="PR01021">
    <property type="entry name" value="OMPADOMAIN"/>
</dbReference>
<dbReference type="KEGG" id="cpau:EHF44_15725"/>
<dbReference type="PROSITE" id="PS51123">
    <property type="entry name" value="OMPA_2"/>
    <property type="match status" value="1"/>
</dbReference>
<feature type="transmembrane region" description="Helical" evidence="4">
    <location>
        <begin position="34"/>
        <end position="51"/>
    </location>
</feature>
<dbReference type="AlphaFoldDB" id="A0A3G8H362"/>
<dbReference type="PANTHER" id="PTHR30329:SF20">
    <property type="entry name" value="EXPORTED PROTEIN"/>
    <property type="match status" value="1"/>
</dbReference>
<dbReference type="OrthoDB" id="345640at2"/>
<feature type="transmembrane region" description="Helical" evidence="4">
    <location>
        <begin position="334"/>
        <end position="355"/>
    </location>
</feature>
<organism evidence="6 7">
    <name type="scientific">Cupriavidus pauculus</name>
    <dbReference type="NCBI Taxonomy" id="82633"/>
    <lineage>
        <taxon>Bacteria</taxon>
        <taxon>Pseudomonadati</taxon>
        <taxon>Pseudomonadota</taxon>
        <taxon>Betaproteobacteria</taxon>
        <taxon>Burkholderiales</taxon>
        <taxon>Burkholderiaceae</taxon>
        <taxon>Cupriavidus</taxon>
    </lineage>
</organism>
<evidence type="ECO:0000313" key="7">
    <source>
        <dbReference type="Proteomes" id="UP000270411"/>
    </source>
</evidence>
<dbReference type="InterPro" id="IPR006665">
    <property type="entry name" value="OmpA-like"/>
</dbReference>
<gene>
    <name evidence="6" type="ORF">EHF44_15725</name>
</gene>
<name>A0A3G8H362_9BURK</name>
<evidence type="ECO:0000313" key="6">
    <source>
        <dbReference type="EMBL" id="AZG14759.1"/>
    </source>
</evidence>
<accession>A0A3G8H362</accession>
<proteinExistence type="predicted"/>
<evidence type="ECO:0000256" key="2">
    <source>
        <dbReference type="ARBA" id="ARBA00023136"/>
    </source>
</evidence>
<keyword evidence="4" id="KW-1133">Transmembrane helix</keyword>
<dbReference type="Pfam" id="PF00691">
    <property type="entry name" value="OmpA"/>
    <property type="match status" value="1"/>
</dbReference>
<sequence length="571" mass="61140">MTGYPYRTQFGWIATLALAWLALSSPWSTAWNLMIAGVTVTLAIAAIALATRRQRARRRAAQAVLSAIDASLETLPGDIRRNTPLVLTAGMTRDVQSSVFGNALVKITDAAIWVRVDDPSRLPHIADALKRWRNGQGPDAMACLVAADAARDASTLTVSLRNWRASVGAASRALGYSLPVCVAVYAEEANGPPDDSPWFGFSGDVPVDGGIAETLAIRLSQYAGISVPADRPRRMHRAARLDALVRWADTVLTPTLRHDDPHRANASRPLPLAAFGVTAIAGAPAPDADYARYIASITGLTPATREGRRPPYPLPDPLLRGLALQPVQRVLPHALAHGFVWLTLAFCAAAAASAWHNQDLVARVTGDMARFQALDPANDAARRDALLALKRDRDELERYQRNGVPPRLGLGFYRGKALREPVDGLIASYQPPAPPPPTVELDSLSLFRSGSAVLEPGSNRVLIAALDMIKAHPDKRVLVAGHTDSTGHAATNLKLSEARATSVRDWLADAAGLPVTHFAIQGYGDTRPKASNTTDAGRAVNRRVEITLVPDCRDTGRGAQATSGHPACSFQ</sequence>
<dbReference type="InterPro" id="IPR006664">
    <property type="entry name" value="OMP_bac"/>
</dbReference>
<comment type="subcellular location">
    <subcellularLocation>
        <location evidence="1">Cell outer membrane</location>
    </subcellularLocation>
</comment>
<dbReference type="SUPFAM" id="SSF103088">
    <property type="entry name" value="OmpA-like"/>
    <property type="match status" value="1"/>
</dbReference>
<feature type="domain" description="OmpA-like" evidence="5">
    <location>
        <begin position="434"/>
        <end position="552"/>
    </location>
</feature>
<dbReference type="PANTHER" id="PTHR30329">
    <property type="entry name" value="STATOR ELEMENT OF FLAGELLAR MOTOR COMPLEX"/>
    <property type="match status" value="1"/>
</dbReference>
<dbReference type="CDD" id="cd07185">
    <property type="entry name" value="OmpA_C-like"/>
    <property type="match status" value="1"/>
</dbReference>
<dbReference type="InterPro" id="IPR036737">
    <property type="entry name" value="OmpA-like_sf"/>
</dbReference>
<keyword evidence="4" id="KW-0812">Transmembrane</keyword>
<protein>
    <submittedName>
        <fullName evidence="6">OmpA family protein</fullName>
    </submittedName>
</protein>
<evidence type="ECO:0000259" key="5">
    <source>
        <dbReference type="PROSITE" id="PS51123"/>
    </source>
</evidence>
<dbReference type="EMBL" id="CP033969">
    <property type="protein sequence ID" value="AZG14759.1"/>
    <property type="molecule type" value="Genomic_DNA"/>
</dbReference>